<dbReference type="GO" id="GO:0032259">
    <property type="term" value="P:methylation"/>
    <property type="evidence" value="ECO:0007669"/>
    <property type="project" value="UniProtKB-KW"/>
</dbReference>
<proteinExistence type="predicted"/>
<feature type="domain" description="Methyltransferase" evidence="2">
    <location>
        <begin position="64"/>
        <end position="159"/>
    </location>
</feature>
<gene>
    <name evidence="3" type="primary">ubiE_4</name>
    <name evidence="3" type="ORF">STSP_30640</name>
</gene>
<dbReference type="InterPro" id="IPR041698">
    <property type="entry name" value="Methyltransf_25"/>
</dbReference>
<keyword evidence="4" id="KW-1185">Reference proteome</keyword>
<reference evidence="3 4" key="1">
    <citation type="submission" date="2015-12" db="EMBL/GenBank/DDBJ databases">
        <title>Genome sequence of Streptomyces sp. G25.</title>
        <authorList>
            <person name="Poehlein A."/>
            <person name="Roettig A."/>
            <person name="Hiessl S."/>
            <person name="Hauschild P."/>
            <person name="Schauer J."/>
            <person name="Madkour M.H."/>
            <person name="Al-Ansari A.M."/>
            <person name="Almakishah N.H."/>
            <person name="Steinbuechel A."/>
            <person name="Daniel R."/>
        </authorList>
    </citation>
    <scope>NUCLEOTIDE SEQUENCE [LARGE SCALE GENOMIC DNA]</scope>
    <source>
        <strain evidence="4">G25(2015)</strain>
    </source>
</reference>
<name>A0A177HSS0_9ACTN</name>
<keyword evidence="3" id="KW-0830">Ubiquinone</keyword>
<accession>A0A177HSS0</accession>
<dbReference type="AlphaFoldDB" id="A0A177HSS0"/>
<evidence type="ECO:0000313" key="3">
    <source>
        <dbReference type="EMBL" id="OAH13710.1"/>
    </source>
</evidence>
<keyword evidence="3" id="KW-0489">Methyltransferase</keyword>
<dbReference type="OrthoDB" id="9808140at2"/>
<dbReference type="CDD" id="cd02440">
    <property type="entry name" value="AdoMet_MTases"/>
    <property type="match status" value="1"/>
</dbReference>
<comment type="caution">
    <text evidence="3">The sequence shown here is derived from an EMBL/GenBank/DDBJ whole genome shotgun (WGS) entry which is preliminary data.</text>
</comment>
<dbReference type="RefSeq" id="WP_157902835.1">
    <property type="nucleotide sequence ID" value="NZ_LOHS01000075.1"/>
</dbReference>
<dbReference type="EMBL" id="LOHS01000075">
    <property type="protein sequence ID" value="OAH13710.1"/>
    <property type="molecule type" value="Genomic_DNA"/>
</dbReference>
<sequence length="229" mass="25039">MNPGQLNLGQLLRRHGTPHPDTEGLTITHARAYEFCGAVCFGGLRPRAYARLARLSGARSGDRVLDVGCGTGYLTRRMAKIVGPGGSALGIDPSVEVIEYARRKTREPHCSYETGVGEALSAPDGSFDVVVTCLAMHHLPEDVRPVALREMYRVLRPGGRLLVADFRQPRTRPVRHVIAAITGHVMAHYRVETLDGLIADAGFATIGRGDVRPWLRYVQASRAVRPEKP</sequence>
<evidence type="ECO:0000259" key="2">
    <source>
        <dbReference type="Pfam" id="PF13649"/>
    </source>
</evidence>
<dbReference type="SUPFAM" id="SSF53335">
    <property type="entry name" value="S-adenosyl-L-methionine-dependent methyltransferases"/>
    <property type="match status" value="1"/>
</dbReference>
<dbReference type="PATRIC" id="fig|1716141.3.peg.3222"/>
<dbReference type="InterPro" id="IPR050508">
    <property type="entry name" value="Methyltransf_Superfamily"/>
</dbReference>
<dbReference type="Proteomes" id="UP000077381">
    <property type="component" value="Unassembled WGS sequence"/>
</dbReference>
<dbReference type="STRING" id="1716141.STSP_30640"/>
<keyword evidence="3" id="KW-0808">Transferase</keyword>
<dbReference type="EC" id="2.1.1.163" evidence="3"/>
<dbReference type="PANTHER" id="PTHR42912">
    <property type="entry name" value="METHYLTRANSFERASE"/>
    <property type="match status" value="1"/>
</dbReference>
<feature type="region of interest" description="Disordered" evidence="1">
    <location>
        <begin position="1"/>
        <end position="22"/>
    </location>
</feature>
<evidence type="ECO:0000313" key="4">
    <source>
        <dbReference type="Proteomes" id="UP000077381"/>
    </source>
</evidence>
<dbReference type="GO" id="GO:0008425">
    <property type="term" value="F:2-methoxy-6-polyprenyl-1,4-benzoquinol methyltransferase activity"/>
    <property type="evidence" value="ECO:0007669"/>
    <property type="project" value="UniProtKB-EC"/>
</dbReference>
<dbReference type="GO" id="GO:0043770">
    <property type="term" value="F:demethylmenaquinone methyltransferase activity"/>
    <property type="evidence" value="ECO:0007669"/>
    <property type="project" value="UniProtKB-EC"/>
</dbReference>
<dbReference type="EC" id="2.1.1.201" evidence="3"/>
<organism evidence="3 4">
    <name type="scientific">Streptomyces jeddahensis</name>
    <dbReference type="NCBI Taxonomy" id="1716141"/>
    <lineage>
        <taxon>Bacteria</taxon>
        <taxon>Bacillati</taxon>
        <taxon>Actinomycetota</taxon>
        <taxon>Actinomycetes</taxon>
        <taxon>Kitasatosporales</taxon>
        <taxon>Streptomycetaceae</taxon>
        <taxon>Streptomyces</taxon>
    </lineage>
</organism>
<dbReference type="InterPro" id="IPR029063">
    <property type="entry name" value="SAM-dependent_MTases_sf"/>
</dbReference>
<protein>
    <submittedName>
        <fullName evidence="3">Ubiquinone/menaquinone biosynthesis C-methyltransferase UbiE</fullName>
        <ecNumber evidence="3">2.1.1.163</ecNumber>
        <ecNumber evidence="3">2.1.1.201</ecNumber>
    </submittedName>
</protein>
<dbReference type="Pfam" id="PF13649">
    <property type="entry name" value="Methyltransf_25"/>
    <property type="match status" value="1"/>
</dbReference>
<evidence type="ECO:0000256" key="1">
    <source>
        <dbReference type="SAM" id="MobiDB-lite"/>
    </source>
</evidence>
<dbReference type="Gene3D" id="3.40.50.150">
    <property type="entry name" value="Vaccinia Virus protein VP39"/>
    <property type="match status" value="1"/>
</dbReference>